<dbReference type="OrthoDB" id="2446007at2759"/>
<dbReference type="AlphaFoldDB" id="A0A9W4TBX1"/>
<dbReference type="EMBL" id="CAMKVN010022437">
    <property type="protein sequence ID" value="CAI2199835.1"/>
    <property type="molecule type" value="Genomic_DNA"/>
</dbReference>
<sequence length="280" mass="32368">TVTNPFGQFIVTSSQKRVMLPITSLKPPERRINNSICPVFPDHQIVNMLVDDMGGHGRALETLEKALKNKDLDHVNFMDLSNDIRYQLGQTYSHWTQRSKGVKQLLRIILTHQLVYKDQTIFDNYTPEDFTRLGLIKFEPCDVNDVSCASGYLSCPYVWLWIVAHSTNDEILKDWNFNYIQERQHEADLSISPGLQYWQHFESFISRIRILKSKLFAENAWILLKDLHHGANHTFNNAKICNQHLQLETAIQRESTTTKSGKLSKIQCDKGLIDPCGKYC</sequence>
<evidence type="ECO:0000313" key="2">
    <source>
        <dbReference type="Proteomes" id="UP001153678"/>
    </source>
</evidence>
<keyword evidence="2" id="KW-1185">Reference proteome</keyword>
<proteinExistence type="predicted"/>
<organism evidence="1 2">
    <name type="scientific">Funneliformis geosporum</name>
    <dbReference type="NCBI Taxonomy" id="1117311"/>
    <lineage>
        <taxon>Eukaryota</taxon>
        <taxon>Fungi</taxon>
        <taxon>Fungi incertae sedis</taxon>
        <taxon>Mucoromycota</taxon>
        <taxon>Glomeromycotina</taxon>
        <taxon>Glomeromycetes</taxon>
        <taxon>Glomerales</taxon>
        <taxon>Glomeraceae</taxon>
        <taxon>Funneliformis</taxon>
    </lineage>
</organism>
<reference evidence="1" key="1">
    <citation type="submission" date="2022-08" db="EMBL/GenBank/DDBJ databases">
        <authorList>
            <person name="Kallberg Y."/>
            <person name="Tangrot J."/>
            <person name="Rosling A."/>
        </authorList>
    </citation>
    <scope>NUCLEOTIDE SEQUENCE</scope>
    <source>
        <strain evidence="1">Wild A</strain>
    </source>
</reference>
<accession>A0A9W4TBX1</accession>
<dbReference type="Proteomes" id="UP001153678">
    <property type="component" value="Unassembled WGS sequence"/>
</dbReference>
<feature type="non-terminal residue" evidence="1">
    <location>
        <position position="1"/>
    </location>
</feature>
<evidence type="ECO:0000313" key="1">
    <source>
        <dbReference type="EMBL" id="CAI2199835.1"/>
    </source>
</evidence>
<gene>
    <name evidence="1" type="ORF">FWILDA_LOCUS19271</name>
</gene>
<name>A0A9W4TBX1_9GLOM</name>
<protein>
    <submittedName>
        <fullName evidence="1">2351_t:CDS:1</fullName>
    </submittedName>
</protein>
<feature type="non-terminal residue" evidence="1">
    <location>
        <position position="280"/>
    </location>
</feature>
<comment type="caution">
    <text evidence="1">The sequence shown here is derived from an EMBL/GenBank/DDBJ whole genome shotgun (WGS) entry which is preliminary data.</text>
</comment>